<proteinExistence type="predicted"/>
<feature type="compositionally biased region" description="Basic and acidic residues" evidence="1">
    <location>
        <begin position="40"/>
        <end position="57"/>
    </location>
</feature>
<accession>A0ABD1Y149</accession>
<evidence type="ECO:0000313" key="3">
    <source>
        <dbReference type="Proteomes" id="UP001605036"/>
    </source>
</evidence>
<dbReference type="Proteomes" id="UP001605036">
    <property type="component" value="Unassembled WGS sequence"/>
</dbReference>
<sequence length="141" mass="16017">MMGWEGRRGRNVNNGARRERSGSRAVKVLTGKTWKQGNAKHAENNKHETTRKERENANKQSINIEPGMRNVEGMLALTANDQHTSKTKTCKQRGRTDAKRNRNAIIKCRGAETVSSKTDELENEQSCRNEVEAKRRGRLSK</sequence>
<feature type="region of interest" description="Disordered" evidence="1">
    <location>
        <begin position="1"/>
        <end position="141"/>
    </location>
</feature>
<protein>
    <submittedName>
        <fullName evidence="2">Uncharacterized protein</fullName>
    </submittedName>
</protein>
<evidence type="ECO:0000256" key="1">
    <source>
        <dbReference type="SAM" id="MobiDB-lite"/>
    </source>
</evidence>
<organism evidence="2 3">
    <name type="scientific">Riccia fluitans</name>
    <dbReference type="NCBI Taxonomy" id="41844"/>
    <lineage>
        <taxon>Eukaryota</taxon>
        <taxon>Viridiplantae</taxon>
        <taxon>Streptophyta</taxon>
        <taxon>Embryophyta</taxon>
        <taxon>Marchantiophyta</taxon>
        <taxon>Marchantiopsida</taxon>
        <taxon>Marchantiidae</taxon>
        <taxon>Marchantiales</taxon>
        <taxon>Ricciaceae</taxon>
        <taxon>Riccia</taxon>
    </lineage>
</organism>
<comment type="caution">
    <text evidence="2">The sequence shown here is derived from an EMBL/GenBank/DDBJ whole genome shotgun (WGS) entry which is preliminary data.</text>
</comment>
<name>A0ABD1Y149_9MARC</name>
<dbReference type="EMBL" id="JBHFFA010000006">
    <property type="protein sequence ID" value="KAL2620315.1"/>
    <property type="molecule type" value="Genomic_DNA"/>
</dbReference>
<keyword evidence="3" id="KW-1185">Reference proteome</keyword>
<evidence type="ECO:0000313" key="2">
    <source>
        <dbReference type="EMBL" id="KAL2620315.1"/>
    </source>
</evidence>
<reference evidence="2 3" key="1">
    <citation type="submission" date="2024-09" db="EMBL/GenBank/DDBJ databases">
        <title>Chromosome-scale assembly of Riccia fluitans.</title>
        <authorList>
            <person name="Paukszto L."/>
            <person name="Sawicki J."/>
            <person name="Karawczyk K."/>
            <person name="Piernik-Szablinska J."/>
            <person name="Szczecinska M."/>
            <person name="Mazdziarz M."/>
        </authorList>
    </citation>
    <scope>NUCLEOTIDE SEQUENCE [LARGE SCALE GENOMIC DNA]</scope>
    <source>
        <strain evidence="2">Rf_01</strain>
        <tissue evidence="2">Aerial parts of the thallus</tissue>
    </source>
</reference>
<dbReference type="AlphaFoldDB" id="A0ABD1Y149"/>
<feature type="compositionally biased region" description="Basic and acidic residues" evidence="1">
    <location>
        <begin position="117"/>
        <end position="134"/>
    </location>
</feature>
<gene>
    <name evidence="2" type="ORF">R1flu_000520</name>
</gene>